<reference evidence="2" key="1">
    <citation type="journal article" date="2014" name="Front. Microbiol.">
        <title>High frequency of phylogenetically diverse reductive dehalogenase-homologous genes in deep subseafloor sedimentary metagenomes.</title>
        <authorList>
            <person name="Kawai M."/>
            <person name="Futagami T."/>
            <person name="Toyoda A."/>
            <person name="Takaki Y."/>
            <person name="Nishi S."/>
            <person name="Hori S."/>
            <person name="Arai W."/>
            <person name="Tsubouchi T."/>
            <person name="Morono Y."/>
            <person name="Uchiyama I."/>
            <person name="Ito T."/>
            <person name="Fujiyama A."/>
            <person name="Inagaki F."/>
            <person name="Takami H."/>
        </authorList>
    </citation>
    <scope>NUCLEOTIDE SEQUENCE</scope>
    <source>
        <strain evidence="2">Expedition CK06-06</strain>
    </source>
</reference>
<dbReference type="EMBL" id="BARW01026170">
    <property type="protein sequence ID" value="GAJ15668.1"/>
    <property type="molecule type" value="Genomic_DNA"/>
</dbReference>
<dbReference type="AlphaFoldDB" id="X1UDR4"/>
<dbReference type="PANTHER" id="PTHR33171:SF17">
    <property type="entry name" value="LARA-LIKE N-TERMINAL DOMAIN-CONTAINING PROTEIN"/>
    <property type="match status" value="1"/>
</dbReference>
<evidence type="ECO:0000313" key="2">
    <source>
        <dbReference type="EMBL" id="GAJ15668.1"/>
    </source>
</evidence>
<dbReference type="InterPro" id="IPR043166">
    <property type="entry name" value="LarA-like_C"/>
</dbReference>
<feature type="domain" description="LarA-like N-terminal" evidence="1">
    <location>
        <begin position="8"/>
        <end position="145"/>
    </location>
</feature>
<dbReference type="Gene3D" id="3.40.50.11440">
    <property type="match status" value="1"/>
</dbReference>
<feature type="non-terminal residue" evidence="2">
    <location>
        <position position="146"/>
    </location>
</feature>
<proteinExistence type="predicted"/>
<dbReference type="InterPro" id="IPR018657">
    <property type="entry name" value="LarA-like_N"/>
</dbReference>
<sequence length="146" mass="16067">MKEVIFDFGRNSFPIQVPQQAEILKMGTPTKIKEPEYEIRQALRAPINSPPLQQIVKNKLSAVPNAKAVIVISDNTRPVPYSGKSGILFPLVTELIKAGLSVSQISILVATGTHHSMSEKALRELLDPKIFSLGIKIINHDCKDKA</sequence>
<accession>X1UDR4</accession>
<dbReference type="PANTHER" id="PTHR33171">
    <property type="entry name" value="LAR_N DOMAIN-CONTAINING PROTEIN"/>
    <property type="match status" value="1"/>
</dbReference>
<comment type="caution">
    <text evidence="2">The sequence shown here is derived from an EMBL/GenBank/DDBJ whole genome shotgun (WGS) entry which is preliminary data.</text>
</comment>
<dbReference type="Pfam" id="PF09861">
    <property type="entry name" value="Lar_N"/>
    <property type="match status" value="1"/>
</dbReference>
<name>X1UDR4_9ZZZZ</name>
<dbReference type="Gene3D" id="3.90.226.30">
    <property type="match status" value="1"/>
</dbReference>
<protein>
    <recommendedName>
        <fullName evidence="1">LarA-like N-terminal domain-containing protein</fullName>
    </recommendedName>
</protein>
<evidence type="ECO:0000259" key="1">
    <source>
        <dbReference type="Pfam" id="PF09861"/>
    </source>
</evidence>
<dbReference type="GO" id="GO:0050043">
    <property type="term" value="F:lactate racemase activity"/>
    <property type="evidence" value="ECO:0007669"/>
    <property type="project" value="InterPro"/>
</dbReference>
<dbReference type="InterPro" id="IPR048068">
    <property type="entry name" value="LarA-like"/>
</dbReference>
<organism evidence="2">
    <name type="scientific">marine sediment metagenome</name>
    <dbReference type="NCBI Taxonomy" id="412755"/>
    <lineage>
        <taxon>unclassified sequences</taxon>
        <taxon>metagenomes</taxon>
        <taxon>ecological metagenomes</taxon>
    </lineage>
</organism>
<gene>
    <name evidence="2" type="ORF">S12H4_42721</name>
</gene>